<dbReference type="Proteomes" id="UP000299211">
    <property type="component" value="Unassembled WGS sequence"/>
</dbReference>
<reference evidence="2 5" key="2">
    <citation type="submission" date="2019-04" db="EMBL/GenBank/DDBJ databases">
        <title>Draft genome sequences of Streptomyces avermitilis NBRC 14893.</title>
        <authorList>
            <person name="Komaki H."/>
            <person name="Tamura T."/>
            <person name="Hosoyama A."/>
        </authorList>
    </citation>
    <scope>NUCLEOTIDE SEQUENCE [LARGE SCALE GENOMIC DNA]</scope>
    <source>
        <strain evidence="2 5">NBRC 14893</strain>
    </source>
</reference>
<feature type="region of interest" description="Disordered" evidence="1">
    <location>
        <begin position="1"/>
        <end position="83"/>
    </location>
</feature>
<dbReference type="EMBL" id="BJHY01000001">
    <property type="protein sequence ID" value="GDY70623.1"/>
    <property type="molecule type" value="Genomic_DNA"/>
</dbReference>
<dbReference type="AlphaFoldDB" id="A0A4D4MF86"/>
<dbReference type="Proteomes" id="UP000302139">
    <property type="component" value="Unassembled WGS sequence"/>
</dbReference>
<gene>
    <name evidence="2" type="ORF">SAV14893_083880</name>
    <name evidence="3" type="ORF">SAV31267_001080</name>
</gene>
<evidence type="ECO:0000256" key="1">
    <source>
        <dbReference type="SAM" id="MobiDB-lite"/>
    </source>
</evidence>
<feature type="compositionally biased region" description="Pro residues" evidence="1">
    <location>
        <begin position="45"/>
        <end position="57"/>
    </location>
</feature>
<evidence type="ECO:0000313" key="3">
    <source>
        <dbReference type="EMBL" id="GDY70623.1"/>
    </source>
</evidence>
<evidence type="ECO:0000313" key="4">
    <source>
        <dbReference type="Proteomes" id="UP000299211"/>
    </source>
</evidence>
<organism evidence="3 4">
    <name type="scientific">Streptomyces avermitilis</name>
    <dbReference type="NCBI Taxonomy" id="33903"/>
    <lineage>
        <taxon>Bacteria</taxon>
        <taxon>Bacillati</taxon>
        <taxon>Actinomycetota</taxon>
        <taxon>Actinomycetes</taxon>
        <taxon>Kitasatosporales</taxon>
        <taxon>Streptomycetaceae</taxon>
        <taxon>Streptomyces</taxon>
    </lineage>
</organism>
<reference evidence="3 4" key="1">
    <citation type="submission" date="2019-04" db="EMBL/GenBank/DDBJ databases">
        <title>Draft genome sequences of Streptomyces avermitilis ATCC 31267.</title>
        <authorList>
            <person name="Komaki H."/>
            <person name="Tamura T."/>
            <person name="Hosoyama A."/>
        </authorList>
    </citation>
    <scope>NUCLEOTIDE SEQUENCE [LARGE SCALE GENOMIC DNA]</scope>
    <source>
        <strain evidence="3 4">ATCC 31267</strain>
    </source>
</reference>
<evidence type="ECO:0000313" key="5">
    <source>
        <dbReference type="Proteomes" id="UP000302139"/>
    </source>
</evidence>
<name>A0A4D4MF86_STRAX</name>
<accession>A0A4D4MF86</accession>
<dbReference type="EMBL" id="BJHX01000001">
    <property type="protein sequence ID" value="GDY68995.1"/>
    <property type="molecule type" value="Genomic_DNA"/>
</dbReference>
<comment type="caution">
    <text evidence="3">The sequence shown here is derived from an EMBL/GenBank/DDBJ whole genome shotgun (WGS) entry which is preliminary data.</text>
</comment>
<sequence length="96" mass="10452">MTLARAVPALIDRDDPIPGNQPRGHHLPLTRMTGQAVQQHDRLPRPAPVPADKPNPVAPHHTLGPHHDRPQESSRPIMPRQPRAALKAALLEGAPP</sequence>
<evidence type="ECO:0000313" key="2">
    <source>
        <dbReference type="EMBL" id="GDY68995.1"/>
    </source>
</evidence>
<protein>
    <submittedName>
        <fullName evidence="3">Uncharacterized protein</fullName>
    </submittedName>
</protein>
<proteinExistence type="predicted"/>